<organism evidence="1 2">
    <name type="scientific">Pisum sativum</name>
    <name type="common">Garden pea</name>
    <name type="synonym">Lathyrus oleraceus</name>
    <dbReference type="NCBI Taxonomy" id="3888"/>
    <lineage>
        <taxon>Eukaryota</taxon>
        <taxon>Viridiplantae</taxon>
        <taxon>Streptophyta</taxon>
        <taxon>Embryophyta</taxon>
        <taxon>Tracheophyta</taxon>
        <taxon>Spermatophyta</taxon>
        <taxon>Magnoliopsida</taxon>
        <taxon>eudicotyledons</taxon>
        <taxon>Gunneridae</taxon>
        <taxon>Pentapetalae</taxon>
        <taxon>rosids</taxon>
        <taxon>fabids</taxon>
        <taxon>Fabales</taxon>
        <taxon>Fabaceae</taxon>
        <taxon>Papilionoideae</taxon>
        <taxon>50 kb inversion clade</taxon>
        <taxon>NPAAA clade</taxon>
        <taxon>Hologalegina</taxon>
        <taxon>IRL clade</taxon>
        <taxon>Fabeae</taxon>
        <taxon>Lathyrus</taxon>
    </lineage>
</organism>
<name>A0A9D4WBH0_PEA</name>
<evidence type="ECO:0000313" key="2">
    <source>
        <dbReference type="Proteomes" id="UP001058974"/>
    </source>
</evidence>
<proteinExistence type="predicted"/>
<reference evidence="1 2" key="1">
    <citation type="journal article" date="2022" name="Nat. Genet.">
        <title>Improved pea reference genome and pan-genome highlight genomic features and evolutionary characteristics.</title>
        <authorList>
            <person name="Yang T."/>
            <person name="Liu R."/>
            <person name="Luo Y."/>
            <person name="Hu S."/>
            <person name="Wang D."/>
            <person name="Wang C."/>
            <person name="Pandey M.K."/>
            <person name="Ge S."/>
            <person name="Xu Q."/>
            <person name="Li N."/>
            <person name="Li G."/>
            <person name="Huang Y."/>
            <person name="Saxena R.K."/>
            <person name="Ji Y."/>
            <person name="Li M."/>
            <person name="Yan X."/>
            <person name="He Y."/>
            <person name="Liu Y."/>
            <person name="Wang X."/>
            <person name="Xiang C."/>
            <person name="Varshney R.K."/>
            <person name="Ding H."/>
            <person name="Gao S."/>
            <person name="Zong X."/>
        </authorList>
    </citation>
    <scope>NUCLEOTIDE SEQUENCE [LARGE SCALE GENOMIC DNA]</scope>
    <source>
        <strain evidence="1 2">cv. Zhongwan 6</strain>
    </source>
</reference>
<gene>
    <name evidence="1" type="ORF">KIW84_064162</name>
</gene>
<evidence type="ECO:0000313" key="1">
    <source>
        <dbReference type="EMBL" id="KAI5398682.1"/>
    </source>
</evidence>
<sequence length="204" mass="23720">MEDEEGTKDLQETAKISQLRPIPPNEIIQDFQVGDEVDAYDNNRWWEVRISESFGGGMWAVYFKGWSEKKAYSDEELRWHHKWVNGIWITQFPQHVCNDGGGFKVGWKFIVQYANLLDDDDYKHLKEEINLFQIRLGLMMFLISLSEPEPHNPSASLLISTKVSSLKMVNTAEEERVVGFDTIDYRVRASQTMIAEMVKEKVVK</sequence>
<protein>
    <recommendedName>
        <fullName evidence="3">Agenet domain-containing protein</fullName>
    </recommendedName>
</protein>
<keyword evidence="2" id="KW-1185">Reference proteome</keyword>
<dbReference type="EMBL" id="JAMSHJ010000006">
    <property type="protein sequence ID" value="KAI5398682.1"/>
    <property type="molecule type" value="Genomic_DNA"/>
</dbReference>
<dbReference type="PANTHER" id="PTHR31917">
    <property type="entry name" value="AGENET DOMAIN-CONTAINING PROTEIN-RELATED"/>
    <property type="match status" value="1"/>
</dbReference>
<dbReference type="AlphaFoldDB" id="A0A9D4WBH0"/>
<evidence type="ECO:0008006" key="3">
    <source>
        <dbReference type="Google" id="ProtNLM"/>
    </source>
</evidence>
<dbReference type="Proteomes" id="UP001058974">
    <property type="component" value="Chromosome 6"/>
</dbReference>
<dbReference type="Gramene" id="Psat6g154400.1">
    <property type="protein sequence ID" value="Psat6g154400.1.cds"/>
    <property type="gene ID" value="Psat6g154400"/>
</dbReference>
<dbReference type="Gramene" id="Psat06G0416200-T1">
    <property type="protein sequence ID" value="KAI5398682.1"/>
    <property type="gene ID" value="KIW84_064162"/>
</dbReference>
<accession>A0A9D4WBH0</accession>
<comment type="caution">
    <text evidence="1">The sequence shown here is derived from an EMBL/GenBank/DDBJ whole genome shotgun (WGS) entry which is preliminary data.</text>
</comment>
<dbReference type="PANTHER" id="PTHR31917:SF80">
    <property type="entry name" value="AGENET DOMAIN-CONTAINING PROTEIN-RELATED"/>
    <property type="match status" value="1"/>
</dbReference>